<evidence type="ECO:0000313" key="3">
    <source>
        <dbReference type="Proteomes" id="UP000650467"/>
    </source>
</evidence>
<dbReference type="PANTHER" id="PTHR47372">
    <property type="entry name" value="DAUER UP-REGULATED-RELATED"/>
    <property type="match status" value="1"/>
</dbReference>
<feature type="region of interest" description="Disordered" evidence="1">
    <location>
        <begin position="401"/>
        <end position="423"/>
    </location>
</feature>
<feature type="region of interest" description="Disordered" evidence="1">
    <location>
        <begin position="760"/>
        <end position="786"/>
    </location>
</feature>
<feature type="compositionally biased region" description="Gly residues" evidence="1">
    <location>
        <begin position="108"/>
        <end position="124"/>
    </location>
</feature>
<dbReference type="AlphaFoldDB" id="A0A835SUI9"/>
<proteinExistence type="predicted"/>
<feature type="region of interest" description="Disordered" evidence="1">
    <location>
        <begin position="1"/>
        <end position="126"/>
    </location>
</feature>
<organism evidence="2 3">
    <name type="scientific">Chlamydomonas incerta</name>
    <dbReference type="NCBI Taxonomy" id="51695"/>
    <lineage>
        <taxon>Eukaryota</taxon>
        <taxon>Viridiplantae</taxon>
        <taxon>Chlorophyta</taxon>
        <taxon>core chlorophytes</taxon>
        <taxon>Chlorophyceae</taxon>
        <taxon>CS clade</taxon>
        <taxon>Chlamydomonadales</taxon>
        <taxon>Chlamydomonadaceae</taxon>
        <taxon>Chlamydomonas</taxon>
    </lineage>
</organism>
<accession>A0A835SUI9</accession>
<protein>
    <submittedName>
        <fullName evidence="2">Uncharacterized protein</fullName>
    </submittedName>
</protein>
<gene>
    <name evidence="2" type="ORF">HXX76_013269</name>
</gene>
<feature type="compositionally biased region" description="Low complexity" evidence="1">
    <location>
        <begin position="688"/>
        <end position="706"/>
    </location>
</feature>
<feature type="compositionally biased region" description="Low complexity" evidence="1">
    <location>
        <begin position="192"/>
        <end position="207"/>
    </location>
</feature>
<feature type="compositionally biased region" description="Low complexity" evidence="1">
    <location>
        <begin position="81"/>
        <end position="92"/>
    </location>
</feature>
<evidence type="ECO:0000256" key="1">
    <source>
        <dbReference type="SAM" id="MobiDB-lite"/>
    </source>
</evidence>
<dbReference type="OrthoDB" id="541465at2759"/>
<keyword evidence="3" id="KW-1185">Reference proteome</keyword>
<name>A0A835SUI9_CHLIN</name>
<comment type="caution">
    <text evidence="2">The sequence shown here is derived from an EMBL/GenBank/DDBJ whole genome shotgun (WGS) entry which is preliminary data.</text>
</comment>
<feature type="compositionally biased region" description="Low complexity" evidence="1">
    <location>
        <begin position="53"/>
        <end position="72"/>
    </location>
</feature>
<dbReference type="Proteomes" id="UP000650467">
    <property type="component" value="Unassembled WGS sequence"/>
</dbReference>
<evidence type="ECO:0000313" key="2">
    <source>
        <dbReference type="EMBL" id="KAG2426081.1"/>
    </source>
</evidence>
<feature type="region of interest" description="Disordered" evidence="1">
    <location>
        <begin position="688"/>
        <end position="726"/>
    </location>
</feature>
<dbReference type="PANTHER" id="PTHR47372:SF11">
    <property type="entry name" value="RE19971P"/>
    <property type="match status" value="1"/>
</dbReference>
<sequence>MAQATGVRPSPGLRPLRGAVTVRVASVAPPPRPFDTSSQPEGRAGSTYRRASPDVTPPAADAADASGSDAAATLERKASGRKATTSAGTSASSRDRPQRSFTSAGGKWKQGGDGIASSNSGGGSSRFNPRVFTKELSSAQTVAELQVLFEVGRSHGLNSIHIATVWTRLAKLMTADAGSARKGPGQRRGADASDAASASPSSAASAGADADPRMLALFLEALESETTKERLQAMQARGLANFIWAAAKLKPAPAGPTGQAAGAPALAEAAAAAAEDAAAAAADGEGDGERARPRRVRGGYANAARKEAEAEASAAAAEAAERLSTTVVSRSTLDAWAEALDARRADLNMHDLSNVFWAMGRLGYRPSQASLNRLAIALYRELGAMTRAGAAAQQARLQPRAAEAAVESGSDSSSSSSGPAAAAGAAGAAGDALDPRAPQQLSNVLLGLVLLDWRPDIRDFWETVWAALDKVVLSDANTDVQSVVNVAWALGKLAAAREELEQQGVSRHDLPLVPDKIGSRIAYLAAVRHSDRMLPSHVQDVFLALPRLGFMQPSPQQASRLGSLARRVLPACDCQAVSSLLGSLLRLGIMKRQLRLKHGLLSAFGRQLEAGAVSPEACARVVFFLSVTATRQPDWLPKLWDRMQEDALAGRFAAPDVAFAALGLKRMFAEDVAGAGLEAAAEGASAEAVADADAADAAADQAAAGGEEQEEGEEPEEEWPTFPPPPELLAALRQAWDAAGEGRLAVKAVRPSVATRMLKARRPRYDPASSNEEGLREEVDDFLAQV</sequence>
<feature type="compositionally biased region" description="Acidic residues" evidence="1">
    <location>
        <begin position="707"/>
        <end position="719"/>
    </location>
</feature>
<reference evidence="2" key="1">
    <citation type="journal article" date="2020" name="bioRxiv">
        <title>Comparative genomics of Chlamydomonas.</title>
        <authorList>
            <person name="Craig R.J."/>
            <person name="Hasan A.R."/>
            <person name="Ness R.W."/>
            <person name="Keightley P.D."/>
        </authorList>
    </citation>
    <scope>NUCLEOTIDE SEQUENCE</scope>
    <source>
        <strain evidence="2">SAG 7.73</strain>
    </source>
</reference>
<dbReference type="EMBL" id="JAEHOC010000050">
    <property type="protein sequence ID" value="KAG2426081.1"/>
    <property type="molecule type" value="Genomic_DNA"/>
</dbReference>
<feature type="region of interest" description="Disordered" evidence="1">
    <location>
        <begin position="178"/>
        <end position="207"/>
    </location>
</feature>